<name>A0A225W4J0_9STRA</name>
<dbReference type="Proteomes" id="UP000198211">
    <property type="component" value="Unassembled WGS sequence"/>
</dbReference>
<dbReference type="PANTHER" id="PTHR46586:SF3">
    <property type="entry name" value="ANKYRIN REPEAT-CONTAINING PROTEIN"/>
    <property type="match status" value="1"/>
</dbReference>
<evidence type="ECO:0008006" key="3">
    <source>
        <dbReference type="Google" id="ProtNLM"/>
    </source>
</evidence>
<protein>
    <recommendedName>
        <fullName evidence="3">Ankyrin repeat-containing domain</fullName>
    </recommendedName>
</protein>
<reference evidence="2" key="1">
    <citation type="submission" date="2017-03" db="EMBL/GenBank/DDBJ databases">
        <title>Phytopthora megakarya and P. palmivora, two closely related causual agents of cacao black pod achieved similar genome size and gene model numbers by different mechanisms.</title>
        <authorList>
            <person name="Ali S."/>
            <person name="Shao J."/>
            <person name="Larry D.J."/>
            <person name="Kronmiller B."/>
            <person name="Shen D."/>
            <person name="Strem M.D."/>
            <person name="Melnick R.L."/>
            <person name="Guiltinan M.J."/>
            <person name="Tyler B.M."/>
            <person name="Meinhardt L.W."/>
            <person name="Bailey B.A."/>
        </authorList>
    </citation>
    <scope>NUCLEOTIDE SEQUENCE [LARGE SCALE GENOMIC DNA]</scope>
    <source>
        <strain evidence="2">zdho120</strain>
    </source>
</reference>
<dbReference type="InterPro" id="IPR052050">
    <property type="entry name" value="SecEffector_AnkRepeat"/>
</dbReference>
<organism evidence="1 2">
    <name type="scientific">Phytophthora megakarya</name>
    <dbReference type="NCBI Taxonomy" id="4795"/>
    <lineage>
        <taxon>Eukaryota</taxon>
        <taxon>Sar</taxon>
        <taxon>Stramenopiles</taxon>
        <taxon>Oomycota</taxon>
        <taxon>Peronosporomycetes</taxon>
        <taxon>Peronosporales</taxon>
        <taxon>Peronosporaceae</taxon>
        <taxon>Phytophthora</taxon>
    </lineage>
</organism>
<dbReference type="PANTHER" id="PTHR46586">
    <property type="entry name" value="ANKYRIN REPEAT-CONTAINING PROTEIN"/>
    <property type="match status" value="1"/>
</dbReference>
<dbReference type="EMBL" id="NBNE01001939">
    <property type="protein sequence ID" value="OWZ12109.1"/>
    <property type="molecule type" value="Genomic_DNA"/>
</dbReference>
<evidence type="ECO:0000313" key="1">
    <source>
        <dbReference type="EMBL" id="OWZ12109.1"/>
    </source>
</evidence>
<evidence type="ECO:0000313" key="2">
    <source>
        <dbReference type="Proteomes" id="UP000198211"/>
    </source>
</evidence>
<accession>A0A225W4J0</accession>
<dbReference type="AlphaFoldDB" id="A0A225W4J0"/>
<keyword evidence="2" id="KW-1185">Reference proteome</keyword>
<dbReference type="SUPFAM" id="SSF48403">
    <property type="entry name" value="Ankyrin repeat"/>
    <property type="match status" value="1"/>
</dbReference>
<comment type="caution">
    <text evidence="1">The sequence shown here is derived from an EMBL/GenBank/DDBJ whole genome shotgun (WGS) entry which is preliminary data.</text>
</comment>
<proteinExistence type="predicted"/>
<gene>
    <name evidence="1" type="ORF">PHMEG_00014780</name>
</gene>
<sequence>MESPLQLKIVELALSKLSGNGHDSIGAIISDLLISDIPLSKAIELSHPGSLALLDFVWMRSLRDMEHSRWTVAKLLQSEKDYYKWEFSLALVRAIRRADLKMVQRILTHFSNCLEKEVVEEAAKGGHLWVLQLLETDNSHDGIEWGTTCMNNAAKSGHWDLVHWLHQRIGTPIYEPRFHGKIADYAFYQCNVEKLKWVIANGFELSNYLCVDKCDFSKREKCWEVVRYVLSEGHSKAAILVNRAAVEAVETSSLPYG</sequence>
<dbReference type="Gene3D" id="1.25.40.20">
    <property type="entry name" value="Ankyrin repeat-containing domain"/>
    <property type="match status" value="1"/>
</dbReference>
<dbReference type="OrthoDB" id="124492at2759"/>
<dbReference type="InterPro" id="IPR036770">
    <property type="entry name" value="Ankyrin_rpt-contain_sf"/>
</dbReference>